<evidence type="ECO:0000313" key="1">
    <source>
        <dbReference type="Proteomes" id="UP000038045"/>
    </source>
</evidence>
<dbReference type="Proteomes" id="UP000038045">
    <property type="component" value="Unplaced"/>
</dbReference>
<accession>A0A0N4Z8R1</accession>
<reference evidence="2" key="1">
    <citation type="submission" date="2017-02" db="UniProtKB">
        <authorList>
            <consortium name="WormBaseParasite"/>
        </authorList>
    </citation>
    <scope>IDENTIFICATION</scope>
</reference>
<keyword evidence="1" id="KW-1185">Reference proteome</keyword>
<evidence type="ECO:0000313" key="2">
    <source>
        <dbReference type="WBParaSite" id="PTRK_0000369500.1"/>
    </source>
</evidence>
<dbReference type="AlphaFoldDB" id="A0A0N4Z8R1"/>
<sequence>MIHIKTISFSKIPAARKERINIILTMALEVKKDIIGGKEYPDDIQDSYFADSEDNTDSEAEFDMDDFLFDSDLFKNINLKND</sequence>
<organism evidence="1 2">
    <name type="scientific">Parastrongyloides trichosuri</name>
    <name type="common">Possum-specific nematode worm</name>
    <dbReference type="NCBI Taxonomy" id="131310"/>
    <lineage>
        <taxon>Eukaryota</taxon>
        <taxon>Metazoa</taxon>
        <taxon>Ecdysozoa</taxon>
        <taxon>Nematoda</taxon>
        <taxon>Chromadorea</taxon>
        <taxon>Rhabditida</taxon>
        <taxon>Tylenchina</taxon>
        <taxon>Panagrolaimomorpha</taxon>
        <taxon>Strongyloidoidea</taxon>
        <taxon>Strongyloididae</taxon>
        <taxon>Parastrongyloides</taxon>
    </lineage>
</organism>
<name>A0A0N4Z8R1_PARTI</name>
<dbReference type="WBParaSite" id="PTRK_0000369500.1">
    <property type="protein sequence ID" value="PTRK_0000369500.1"/>
    <property type="gene ID" value="PTRK_0000369500"/>
</dbReference>
<proteinExistence type="predicted"/>
<protein>
    <submittedName>
        <fullName evidence="2">Phage protein</fullName>
    </submittedName>
</protein>